<dbReference type="InterPro" id="IPR050332">
    <property type="entry name" value="GPCR_2"/>
</dbReference>
<accession>A0A8I6SRI2</accession>
<dbReference type="RefSeq" id="XP_024085598.1">
    <property type="nucleotide sequence ID" value="XM_024229830.1"/>
</dbReference>
<dbReference type="GO" id="GO:0008528">
    <property type="term" value="F:G protein-coupled peptide receptor activity"/>
    <property type="evidence" value="ECO:0007669"/>
    <property type="project" value="TreeGrafter"/>
</dbReference>
<name>A0A8I6SRI2_CIMLE</name>
<dbReference type="GeneID" id="112128057"/>
<sequence length="111" mass="12724">MLPPSEDGLTAEEVIFMRRNECNIQENLTDGFGCPKEFDGWTCINATSPGAVIHVPCPYFIFGFDPKRLGHRTCLEDGTWFRHPDSNKTWTNYTTCVDTDDLKVYCHCNRD</sequence>
<dbReference type="OMA" id="RNECNIQ"/>
<dbReference type="InterPro" id="IPR001879">
    <property type="entry name" value="GPCR_2_extracellular_dom"/>
</dbReference>
<dbReference type="PROSITE" id="PS50227">
    <property type="entry name" value="G_PROTEIN_RECEP_F2_3"/>
    <property type="match status" value="1"/>
</dbReference>
<dbReference type="SUPFAM" id="SSF111418">
    <property type="entry name" value="Hormone receptor domain"/>
    <property type="match status" value="1"/>
</dbReference>
<feature type="domain" description="G-protein coupled receptors family 2 profile 1" evidence="1">
    <location>
        <begin position="21"/>
        <end position="100"/>
    </location>
</feature>
<dbReference type="Proteomes" id="UP000494040">
    <property type="component" value="Unassembled WGS sequence"/>
</dbReference>
<proteinExistence type="predicted"/>
<dbReference type="InterPro" id="IPR036445">
    <property type="entry name" value="GPCR_2_extracell_dom_sf"/>
</dbReference>
<protein>
    <recommendedName>
        <fullName evidence="1">G-protein coupled receptors family 2 profile 1 domain-containing protein</fullName>
    </recommendedName>
</protein>
<dbReference type="PANTHER" id="PTHR45620">
    <property type="entry name" value="PDF RECEPTOR-LIKE PROTEIN-RELATED"/>
    <property type="match status" value="1"/>
</dbReference>
<reference evidence="2" key="1">
    <citation type="submission" date="2022-01" db="UniProtKB">
        <authorList>
            <consortium name="EnsemblMetazoa"/>
        </authorList>
    </citation>
    <scope>IDENTIFICATION</scope>
</reference>
<dbReference type="EnsemblMetazoa" id="XM_024229830.1">
    <property type="protein sequence ID" value="XP_024085598.1"/>
    <property type="gene ID" value="LOC112128057"/>
</dbReference>
<dbReference type="Gene3D" id="4.10.1240.10">
    <property type="entry name" value="GPCR, family 2, extracellular hormone receptor domain"/>
    <property type="match status" value="1"/>
</dbReference>
<dbReference type="GO" id="GO:0005886">
    <property type="term" value="C:plasma membrane"/>
    <property type="evidence" value="ECO:0007669"/>
    <property type="project" value="TreeGrafter"/>
</dbReference>
<evidence type="ECO:0000313" key="2">
    <source>
        <dbReference type="EnsemblMetazoa" id="XP_024085598.1"/>
    </source>
</evidence>
<dbReference type="SMART" id="SM00008">
    <property type="entry name" value="HormR"/>
    <property type="match status" value="1"/>
</dbReference>
<organism evidence="2 3">
    <name type="scientific">Cimex lectularius</name>
    <name type="common">Bed bug</name>
    <name type="synonym">Acanthia lectularia</name>
    <dbReference type="NCBI Taxonomy" id="79782"/>
    <lineage>
        <taxon>Eukaryota</taxon>
        <taxon>Metazoa</taxon>
        <taxon>Ecdysozoa</taxon>
        <taxon>Arthropoda</taxon>
        <taxon>Hexapoda</taxon>
        <taxon>Insecta</taxon>
        <taxon>Pterygota</taxon>
        <taxon>Neoptera</taxon>
        <taxon>Paraneoptera</taxon>
        <taxon>Hemiptera</taxon>
        <taxon>Heteroptera</taxon>
        <taxon>Panheteroptera</taxon>
        <taxon>Cimicomorpha</taxon>
        <taxon>Cimicidae</taxon>
        <taxon>Cimex</taxon>
    </lineage>
</organism>
<keyword evidence="3" id="KW-1185">Reference proteome</keyword>
<dbReference type="Pfam" id="PF02793">
    <property type="entry name" value="HRM"/>
    <property type="match status" value="1"/>
</dbReference>
<dbReference type="KEGG" id="clec:112128057"/>
<dbReference type="OrthoDB" id="16753at2759"/>
<dbReference type="AlphaFoldDB" id="A0A8I6SRI2"/>
<dbReference type="GO" id="GO:0007188">
    <property type="term" value="P:adenylate cyclase-modulating G protein-coupled receptor signaling pathway"/>
    <property type="evidence" value="ECO:0007669"/>
    <property type="project" value="TreeGrafter"/>
</dbReference>
<dbReference type="PANTHER" id="PTHR45620:SF32">
    <property type="entry name" value="DIURETIC HORMONE 31 RECEPTOR, ISOFORM C"/>
    <property type="match status" value="1"/>
</dbReference>
<evidence type="ECO:0000313" key="3">
    <source>
        <dbReference type="Proteomes" id="UP000494040"/>
    </source>
</evidence>
<evidence type="ECO:0000259" key="1">
    <source>
        <dbReference type="PROSITE" id="PS50227"/>
    </source>
</evidence>